<dbReference type="PANTHER" id="PTHR46872">
    <property type="entry name" value="DNA BINDING PROTEIN"/>
    <property type="match status" value="1"/>
</dbReference>
<name>A0AAD8J6W2_9APIA</name>
<comment type="caution">
    <text evidence="1">The sequence shown here is derived from an EMBL/GenBank/DDBJ whole genome shotgun (WGS) entry which is preliminary data.</text>
</comment>
<sequence length="459" mass="52385">MRNMDEKMGKASFPGVDEAVKEKYVFGKYAEKEMLTKLKALALYHDKPGVTPNSIRPLWDQTLRVREVMALTNFPQRKRKLQQFLNDNFKREAQNLCDTQRKAKRRRGQVSRASSASCVHNVTNSIECLPKRILLNEPSSGSLLTSEDNFERLPYVSSIMDNTKDWHQSEGMPSLLVDITGSVHGSNPVTPEHIDIQEPESLRLEDGSNSSNLEESRYDCPPLRSNMLISFFCNQFERMAVPVGHHFQANVSEWRGPSSDASVFSDSDNLRWLGTKVWPIERQNVKATSKAVGKGRPISCSCASPGSTNCVRHHIFEKRRLTQSDLGPLFHIWKFDEMGEEVSKSWTVKEQESFDLIAKRKSNFIQNAVKSFPSKCKKDITSYYFNVFIPRFMSSQTRSLLKEVDIDIDDVLLQGFSIKYMAGAIAVVEPLLKSFLTYDYIHLPSCFKYKPYIAFASVF</sequence>
<dbReference type="PANTHER" id="PTHR46872:SF10">
    <property type="entry name" value="MYB-LIKE DOMAIN-CONTAINING PROTEIN"/>
    <property type="match status" value="1"/>
</dbReference>
<gene>
    <name evidence="1" type="ORF">POM88_008149</name>
</gene>
<evidence type="ECO:0000313" key="2">
    <source>
        <dbReference type="Proteomes" id="UP001237642"/>
    </source>
</evidence>
<reference evidence="1" key="2">
    <citation type="submission" date="2023-05" db="EMBL/GenBank/DDBJ databases">
        <authorList>
            <person name="Schelkunov M.I."/>
        </authorList>
    </citation>
    <scope>NUCLEOTIDE SEQUENCE</scope>
    <source>
        <strain evidence="1">Hsosn_3</strain>
        <tissue evidence="1">Leaf</tissue>
    </source>
</reference>
<dbReference type="EMBL" id="JAUIZM010000002">
    <property type="protein sequence ID" value="KAK1398286.1"/>
    <property type="molecule type" value="Genomic_DNA"/>
</dbReference>
<reference evidence="1" key="1">
    <citation type="submission" date="2023-02" db="EMBL/GenBank/DDBJ databases">
        <title>Genome of toxic invasive species Heracleum sosnowskyi carries increased number of genes despite the absence of recent whole-genome duplications.</title>
        <authorList>
            <person name="Schelkunov M."/>
            <person name="Shtratnikova V."/>
            <person name="Makarenko M."/>
            <person name="Klepikova A."/>
            <person name="Omelchenko D."/>
            <person name="Novikova G."/>
            <person name="Obukhova E."/>
            <person name="Bogdanov V."/>
            <person name="Penin A."/>
            <person name="Logacheva M."/>
        </authorList>
    </citation>
    <scope>NUCLEOTIDE SEQUENCE</scope>
    <source>
        <strain evidence="1">Hsosn_3</strain>
        <tissue evidence="1">Leaf</tissue>
    </source>
</reference>
<keyword evidence="2" id="KW-1185">Reference proteome</keyword>
<proteinExistence type="predicted"/>
<dbReference type="Proteomes" id="UP001237642">
    <property type="component" value="Unassembled WGS sequence"/>
</dbReference>
<protein>
    <submittedName>
        <fullName evidence="1">ELM2 domain-containing protein</fullName>
    </submittedName>
</protein>
<organism evidence="1 2">
    <name type="scientific">Heracleum sosnowskyi</name>
    <dbReference type="NCBI Taxonomy" id="360622"/>
    <lineage>
        <taxon>Eukaryota</taxon>
        <taxon>Viridiplantae</taxon>
        <taxon>Streptophyta</taxon>
        <taxon>Embryophyta</taxon>
        <taxon>Tracheophyta</taxon>
        <taxon>Spermatophyta</taxon>
        <taxon>Magnoliopsida</taxon>
        <taxon>eudicotyledons</taxon>
        <taxon>Gunneridae</taxon>
        <taxon>Pentapetalae</taxon>
        <taxon>asterids</taxon>
        <taxon>campanulids</taxon>
        <taxon>Apiales</taxon>
        <taxon>Apiaceae</taxon>
        <taxon>Apioideae</taxon>
        <taxon>apioid superclade</taxon>
        <taxon>Tordylieae</taxon>
        <taxon>Tordyliinae</taxon>
        <taxon>Heracleum</taxon>
    </lineage>
</organism>
<dbReference type="AlphaFoldDB" id="A0AAD8J6W2"/>
<evidence type="ECO:0000313" key="1">
    <source>
        <dbReference type="EMBL" id="KAK1398286.1"/>
    </source>
</evidence>
<accession>A0AAD8J6W2</accession>